<dbReference type="GO" id="GO:0007098">
    <property type="term" value="P:centrosome cycle"/>
    <property type="evidence" value="ECO:0007669"/>
    <property type="project" value="TreeGrafter"/>
</dbReference>
<dbReference type="GO" id="GO:0005813">
    <property type="term" value="C:centrosome"/>
    <property type="evidence" value="ECO:0007669"/>
    <property type="project" value="TreeGrafter"/>
</dbReference>
<proteinExistence type="predicted"/>
<keyword evidence="1" id="KW-0175">Coiled coil</keyword>
<accession>A0A8T3CDS4</accession>
<feature type="coiled-coil region" evidence="1">
    <location>
        <begin position="1141"/>
        <end position="1197"/>
    </location>
</feature>
<comment type="caution">
    <text evidence="5">The sequence shown here is derived from an EMBL/GenBank/DDBJ whole genome shotgun (WGS) entry which is preliminary data.</text>
</comment>
<name>A0A8T3CDS4_9TELE</name>
<protein>
    <recommendedName>
        <fullName evidence="7">Myomegalin-like</fullName>
    </recommendedName>
</protein>
<feature type="domain" description="CDK5 regulatory subunit-associated protein 2/Myomegalin coiled coil" evidence="4">
    <location>
        <begin position="945"/>
        <end position="1059"/>
    </location>
</feature>
<feature type="compositionally biased region" description="Low complexity" evidence="2">
    <location>
        <begin position="1700"/>
        <end position="1732"/>
    </location>
</feature>
<evidence type="ECO:0000313" key="5">
    <source>
        <dbReference type="EMBL" id="KAI1882916.1"/>
    </source>
</evidence>
<feature type="domain" description="Short myomegalin-like EB1 binding protein N-terminal" evidence="3">
    <location>
        <begin position="116"/>
        <end position="289"/>
    </location>
</feature>
<dbReference type="GO" id="GO:0060090">
    <property type="term" value="F:molecular adaptor activity"/>
    <property type="evidence" value="ECO:0007669"/>
    <property type="project" value="TreeGrafter"/>
</dbReference>
<feature type="region of interest" description="Disordered" evidence="2">
    <location>
        <begin position="1458"/>
        <end position="1490"/>
    </location>
</feature>
<dbReference type="PANTHER" id="PTHR46501">
    <property type="entry name" value="MYOMEGALIN"/>
    <property type="match status" value="1"/>
</dbReference>
<dbReference type="EMBL" id="JAERUA010000024">
    <property type="protein sequence ID" value="KAI1882916.1"/>
    <property type="molecule type" value="Genomic_DNA"/>
</dbReference>
<feature type="region of interest" description="Disordered" evidence="2">
    <location>
        <begin position="1110"/>
        <end position="1129"/>
    </location>
</feature>
<dbReference type="Pfam" id="PF23246">
    <property type="entry name" value="CC_CDK5RAP2"/>
    <property type="match status" value="1"/>
</dbReference>
<feature type="coiled-coil region" evidence="1">
    <location>
        <begin position="515"/>
        <end position="697"/>
    </location>
</feature>
<feature type="compositionally biased region" description="Low complexity" evidence="2">
    <location>
        <begin position="2382"/>
        <end position="2392"/>
    </location>
</feature>
<feature type="region of interest" description="Disordered" evidence="2">
    <location>
        <begin position="815"/>
        <end position="835"/>
    </location>
</feature>
<feature type="region of interest" description="Disordered" evidence="2">
    <location>
        <begin position="1222"/>
        <end position="1290"/>
    </location>
</feature>
<keyword evidence="6" id="KW-1185">Reference proteome</keyword>
<feature type="coiled-coil region" evidence="1">
    <location>
        <begin position="369"/>
        <end position="403"/>
    </location>
</feature>
<feature type="compositionally biased region" description="Polar residues" evidence="2">
    <location>
        <begin position="1644"/>
        <end position="1678"/>
    </location>
</feature>
<dbReference type="GO" id="GO:0005794">
    <property type="term" value="C:Golgi apparatus"/>
    <property type="evidence" value="ECO:0007669"/>
    <property type="project" value="TreeGrafter"/>
</dbReference>
<evidence type="ECO:0000256" key="1">
    <source>
        <dbReference type="SAM" id="Coils"/>
    </source>
</evidence>
<feature type="region of interest" description="Disordered" evidence="2">
    <location>
        <begin position="2381"/>
        <end position="2433"/>
    </location>
</feature>
<dbReference type="Proteomes" id="UP000829720">
    <property type="component" value="Unassembled WGS sequence"/>
</dbReference>
<sequence length="2445" mass="274944">MKEVCRICARELLGNQRRWIFHPAAKLDLQALLSYAIGRQLIRDGRGEFACSKCAFMLSRMYRFDTVIARVEALSIDSLRRLLLEKDRLRQCISGLYRRSNGDEPGTGPGTGADYTVDMSALPEARYHALLQEDFAYSLYESWADQTTEHSSSLPLLQVSTHRDRRCRRCAALRVADSDYEAVCKVPRKASRSISCGPSTRYSASPPASRYSEALTAARTARTDSLPTSPGLSVESLDAGTEDRCWDSLSEDRTGVTLLLNLVRECGYRPVHRPPGCRLPILCKTASPGINSRAALNNQPHRSPIARRVFRFPSWIQPGTHLDQLDLEQLWQDTHVEYLPIYFQQNLIEEQQTQLNQYECAAGQCVSELQKAQLQVQSLQAKIQESEDNNKKLQEKLCEMESELRSIRQAAQCQERTIQGLSESVSTKDSEAEELYRVIEGQNDTLCKLREMAQRSQLQVSEAGQTPAFGAEFLALQNSLFSTQLELEGSQRARRLLERQVADHVRARDRLHADLQEALQHREKTEKHNQELRCALQQARCELQVKEVLVKEKEGEKLMEVEEREKTIQQLRLSLQDKERLLQEYSELLDNSQDSSRPRDALVEKLRERIRDRDRAIERSIDEKFRCLEEKEGEVRRLQLTLREKDRDLERLRCVLSNNEETINSLDGLIRGKELELEQVSEAYRKLQWLKKEVEERHSRSLQERDAIISQLQNSLQMRTKEAEELTTVLVSKVSAGSSEVVKDLKLQLQLKERLFQEVLSDRSQQAQDHHSEVQELLNTISARDQYIQDTAGQLSQVISERMGELQELRRQLNTREREVRELSREREQRNRQPRLEVEHLQSQLREKEAFIQGLMQSQEEPMVIATLGETTEESHDSAPKRQEELEAVKEELKLVVKKEKEAQLEVSSLCSALARQREEVCSLAAHVEELSKSIHTKEDLIKDLQRRLVEPSDLPLVEQLTNELQVLRESSTQQDSTSIGYQKQILEQLVSEYSGLNAALSTETKLYHSLTQIHAQGEGSEKTLQMQLNTVQALRGQLEEVLARTRETALTVEAAANAHPDYGELSTDEEEVEEEEEEEEEEDDGSSEFTDSIEEEDNKLTARTLATTVDSGITPGQEDQCTGTERRKLSQGASVDGWGLAEWRVEVQQLVEQKRAVERELGELKAQLEKSGFASLSQMRTALLNLQLENGELKQAAGHVTWRGWEQGVTGGLSSVSVTMVSGEGPRLEPGEEAGPVQGKRGAPNTPLQEGRGKRRCTRPQSDDRRCLASPRPSLPLPAQEKEAAGGGAWEQVEAGLRSQLELSRQESRDLQERLMVSEATVQAQAEQLKDYRELLTETSVEQASKQVQVDLQDLGYETCGRSENEAEREDTSSPEFDDLEMCTSLSGQQAHRTQWWGVGDLGEEDEDVASLRQHVHELRAQLSRSTKAVRSLQARVRSLSATSDYASSLERPRKVNWGFQASPSHSAGDEDEGWQSEGPGHTPEPRPNRTLRELISRVASLEAQLKSSRLEGRSIAEDPKSATWPGKYDTLIQAQARELSHLRQAMREGRGVCHILSQHLGDTTKAFEELLRANDIDYYMGQSFRQQLAQSSALAERVGAKISGRDRMELHDDKMGHELLALRLSKELQQKDKIIESLHTKLQQRADTPSSGHALSETTDQSDRTSFVSDEQGSTNEDLELCSDMDGTCEYVQEEQGRQAGRRQISADPSPHTGTPSKHTTTPSPTTVSHGIQSSNSCPSMPCTPHNPVENQVQSGLYPGPMSSSLPIPLTPYCPDLAHCDPHSPLMGPGGFSLSDVHQELQTLQKELGESFSVPHIKALSDLPADAHPYPDASGYLPLSHQAFHQPHLSSTDVSSASRADVGFRESNVLWEAAHASLPVRMGTFGTISSGSSGYRSGASYAGVDLIEEHLREIRGLRQRLEDSIRTNERLRQQLEERLASAGRTGGAPTNIYIQGLESLSQLTNENRALKEEILALQAQLQACRDSCQEVKQLREAVVTGRAQLKEVELEVEEWREEVRRLQAHSCQQGQEIQQLRQERHTSQECNNRLQHEVNLLQQQLSESRRLLHSLQCELQVYDRMCGKGKSLHTGFGGELKFSGALSSQELGDLLVEVRGLRVQLEHSVQENSALRVQLQQQLGAAVIIASSDRRPPSIPVSPSICKRQLFHDPAPSPPVRDTGLFNAASTCTLLSDLEDPQLKAKDTLDPHADLEGEAPDGSFANKNGRHAVGHVDDFTALRQQVLEGKALVSKMEAALLELDPSKVLNYSNVTDLLADAQTLRQILEEADSLLKMFWRAALPDSDRLTQHAQKEQALQEEVHRLQLQVSEQEEVLKGTVQRLRSTNRTKENMERFIVCQLSRTRDVLKKARTNLQKNEFKISSLSSSSSSTSPCPGKAEVPRSPRARPPDWGFVKPDPRCPAGEAASQRPIRKRGGQCLLQVVTY</sequence>
<evidence type="ECO:0000259" key="3">
    <source>
        <dbReference type="Pfam" id="PF18615"/>
    </source>
</evidence>
<dbReference type="InterPro" id="IPR056273">
    <property type="entry name" value="CDK5RAP2_MYOME_CC"/>
</dbReference>
<feature type="coiled-coil region" evidence="1">
    <location>
        <begin position="2307"/>
        <end position="2334"/>
    </location>
</feature>
<feature type="coiled-coil region" evidence="1">
    <location>
        <begin position="1909"/>
        <end position="2076"/>
    </location>
</feature>
<dbReference type="GO" id="GO:1903358">
    <property type="term" value="P:regulation of Golgi organization"/>
    <property type="evidence" value="ECO:0007669"/>
    <property type="project" value="TreeGrafter"/>
</dbReference>
<reference evidence="5" key="1">
    <citation type="submission" date="2021-01" db="EMBL/GenBank/DDBJ databases">
        <authorList>
            <person name="Zahm M."/>
            <person name="Roques C."/>
            <person name="Cabau C."/>
            <person name="Klopp C."/>
            <person name="Donnadieu C."/>
            <person name="Jouanno E."/>
            <person name="Lampietro C."/>
            <person name="Louis A."/>
            <person name="Herpin A."/>
            <person name="Echchiki A."/>
            <person name="Berthelot C."/>
            <person name="Parey E."/>
            <person name="Roest-Crollius H."/>
            <person name="Braasch I."/>
            <person name="Postlethwait J."/>
            <person name="Bobe J."/>
            <person name="Montfort J."/>
            <person name="Bouchez O."/>
            <person name="Begum T."/>
            <person name="Mejri S."/>
            <person name="Adams A."/>
            <person name="Chen W.-J."/>
            <person name="Guiguen Y."/>
        </authorList>
    </citation>
    <scope>NUCLEOTIDE SEQUENCE</scope>
    <source>
        <tissue evidence="5">Blood</tissue>
    </source>
</reference>
<feature type="region of interest" description="Disordered" evidence="2">
    <location>
        <begin position="1644"/>
        <end position="1683"/>
    </location>
</feature>
<dbReference type="Pfam" id="PF18615">
    <property type="entry name" value="SMYLE_N"/>
    <property type="match status" value="1"/>
</dbReference>
<dbReference type="InterPro" id="IPR040947">
    <property type="entry name" value="SMYLE_N"/>
</dbReference>
<organism evidence="5 6">
    <name type="scientific">Albula goreensis</name>
    <dbReference type="NCBI Taxonomy" id="1534307"/>
    <lineage>
        <taxon>Eukaryota</taxon>
        <taxon>Metazoa</taxon>
        <taxon>Chordata</taxon>
        <taxon>Craniata</taxon>
        <taxon>Vertebrata</taxon>
        <taxon>Euteleostomi</taxon>
        <taxon>Actinopterygii</taxon>
        <taxon>Neopterygii</taxon>
        <taxon>Teleostei</taxon>
        <taxon>Albuliformes</taxon>
        <taxon>Albulidae</taxon>
        <taxon>Albula</taxon>
    </lineage>
</organism>
<feature type="region of interest" description="Disordered" evidence="2">
    <location>
        <begin position="1054"/>
        <end position="1098"/>
    </location>
</feature>
<gene>
    <name evidence="5" type="ORF">AGOR_G00239820</name>
</gene>
<evidence type="ECO:0008006" key="7">
    <source>
        <dbReference type="Google" id="ProtNLM"/>
    </source>
</evidence>
<evidence type="ECO:0000313" key="6">
    <source>
        <dbReference type="Proteomes" id="UP000829720"/>
    </source>
</evidence>
<dbReference type="PANTHER" id="PTHR46501:SF2">
    <property type="entry name" value="MYOMEGALIN"/>
    <property type="match status" value="1"/>
</dbReference>
<evidence type="ECO:0000256" key="2">
    <source>
        <dbReference type="SAM" id="MobiDB-lite"/>
    </source>
</evidence>
<feature type="coiled-coil region" evidence="1">
    <location>
        <begin position="883"/>
        <end position="948"/>
    </location>
</feature>
<dbReference type="GO" id="GO:0090063">
    <property type="term" value="P:positive regulation of microtubule nucleation"/>
    <property type="evidence" value="ECO:0007669"/>
    <property type="project" value="TreeGrafter"/>
</dbReference>
<dbReference type="OrthoDB" id="10255000at2759"/>
<feature type="compositionally biased region" description="Acidic residues" evidence="2">
    <location>
        <begin position="1067"/>
        <end position="1098"/>
    </location>
</feature>
<evidence type="ECO:0000259" key="4">
    <source>
        <dbReference type="Pfam" id="PF23246"/>
    </source>
</evidence>
<dbReference type="InterPro" id="IPR052593">
    <property type="entry name" value="MT-associated_AKAP9-binding"/>
</dbReference>
<feature type="region of interest" description="Disordered" evidence="2">
    <location>
        <begin position="1697"/>
        <end position="1753"/>
    </location>
</feature>